<evidence type="ECO:0000313" key="3">
    <source>
        <dbReference type="Proteomes" id="UP001500326"/>
    </source>
</evidence>
<evidence type="ECO:0000256" key="1">
    <source>
        <dbReference type="SAM" id="MobiDB-lite"/>
    </source>
</evidence>
<name>A0ABN2SEJ5_9MICO</name>
<dbReference type="Pfam" id="PF18986">
    <property type="entry name" value="DUF5719"/>
    <property type="match status" value="1"/>
</dbReference>
<comment type="caution">
    <text evidence="2">The sequence shown here is derived from an EMBL/GenBank/DDBJ whole genome shotgun (WGS) entry which is preliminary data.</text>
</comment>
<evidence type="ECO:0000313" key="2">
    <source>
        <dbReference type="EMBL" id="GAA1985113.1"/>
    </source>
</evidence>
<proteinExistence type="predicted"/>
<keyword evidence="3" id="KW-1185">Reference proteome</keyword>
<gene>
    <name evidence="2" type="ORF">GCM10009777_18860</name>
</gene>
<dbReference type="Proteomes" id="UP001500326">
    <property type="component" value="Unassembled WGS sequence"/>
</dbReference>
<evidence type="ECO:0008006" key="4">
    <source>
        <dbReference type="Google" id="ProtNLM"/>
    </source>
</evidence>
<dbReference type="RefSeq" id="WP_344060982.1">
    <property type="nucleotide sequence ID" value="NZ_BAAAOH010000001.1"/>
</dbReference>
<reference evidence="2 3" key="1">
    <citation type="journal article" date="2019" name="Int. J. Syst. Evol. Microbiol.">
        <title>The Global Catalogue of Microorganisms (GCM) 10K type strain sequencing project: providing services to taxonomists for standard genome sequencing and annotation.</title>
        <authorList>
            <consortium name="The Broad Institute Genomics Platform"/>
            <consortium name="The Broad Institute Genome Sequencing Center for Infectious Disease"/>
            <person name="Wu L."/>
            <person name="Ma J."/>
        </authorList>
    </citation>
    <scope>NUCLEOTIDE SEQUENCE [LARGE SCALE GENOMIC DNA]</scope>
    <source>
        <strain evidence="2 3">JCM 14902</strain>
    </source>
</reference>
<accession>A0ABN2SEJ5</accession>
<dbReference type="EMBL" id="BAAAOH010000001">
    <property type="protein sequence ID" value="GAA1985113.1"/>
    <property type="molecule type" value="Genomic_DNA"/>
</dbReference>
<sequence length="471" mass="46675">MSDRRVFRWATTSARILAATVASAVAVVAVVTAVSLPWPTVVREPVRLSATPAPAATVIACDGGLLAVGRNPEDAAQIAEATTQQLTTGVAEGAPAPEETRLTAPELSSGEGAAVFTAPPQGRARTDVAASGSSSVVADDIAGFAASACRPALMESWLVGGSAATGAADIVVLSNPGAVPATVQLTTYGASGALAPEGGADVVVAPGTQRFVPLAGLVLGEAAPVIRVSAVGAPVRASLQASITRTLTPGGVDQVGAVPAPEAAQTIAGVTVTTSAAPGESDATTVLRVLSPAVAATATVTVTEVGSSEPAIAPQALPLAAAQPAELELGGLPAGTYIVDVTADQPVVSAVWQTTGFDEGSDFAWYEASPSVTVPSLFATPPGPPPLLTLVNPSSDPAVVSLTSQDQSFRLEVTVPALGSTPVRLAPDEVYSFAPDASGIRAGLSLTSDSGLAGFPLWPADAAAPPIVVYP</sequence>
<protein>
    <recommendedName>
        <fullName evidence="4">Large extracellular alpha-helical protein</fullName>
    </recommendedName>
</protein>
<dbReference type="InterPro" id="IPR043777">
    <property type="entry name" value="DUF5719"/>
</dbReference>
<feature type="region of interest" description="Disordered" evidence="1">
    <location>
        <begin position="87"/>
        <end position="108"/>
    </location>
</feature>
<organism evidence="2 3">
    <name type="scientific">Microbacterium pumilum</name>
    <dbReference type="NCBI Taxonomy" id="344165"/>
    <lineage>
        <taxon>Bacteria</taxon>
        <taxon>Bacillati</taxon>
        <taxon>Actinomycetota</taxon>
        <taxon>Actinomycetes</taxon>
        <taxon>Micrococcales</taxon>
        <taxon>Microbacteriaceae</taxon>
        <taxon>Microbacterium</taxon>
    </lineage>
</organism>